<proteinExistence type="predicted"/>
<dbReference type="AlphaFoldDB" id="A0A2P8EDR4"/>
<dbReference type="RefSeq" id="WP_106565641.1">
    <property type="nucleotide sequence ID" value="NZ_JAUVYL010000047.1"/>
</dbReference>
<dbReference type="SUPFAM" id="SSF51905">
    <property type="entry name" value="FAD/NAD(P)-binding domain"/>
    <property type="match status" value="1"/>
</dbReference>
<feature type="domain" description="Amine oxidase" evidence="1">
    <location>
        <begin position="14"/>
        <end position="410"/>
    </location>
</feature>
<keyword evidence="3" id="KW-1185">Reference proteome</keyword>
<sequence>MKNDQKIYIIGAGISGLIAAYELERAGFSPIILEASDRVGGRVRTDEFKGFLLDRGFQVLLTAYPEAQRYLDFQALNLKYFDPGAIILQPGNSFIIDDPLRHPSKLINMAFSPVGTLMDKIKIYQLTQMLKQKTEEEIFSEPSTTTLQFLKDFGFSEKIINNFFLPFFKGIFLENELSTSSRMFKFVFKMFSLGHAAVPENGMQAIPDELKSKLTKSQFRFNAPVKKVEGRKIHLVTGEDLEADAIIIATRPDKILTQLQGQFKPSRKVVNLYFSLSHSFIAQPKIALVTDDQFLTNNLVFMTDVSKAYSKNNKALLSVSITKPVEVDDKLAKLIAIELSALTKIKAEYFEHLQTYEIEEALPQVEDMGYSLPSGNTKIQDGVFLAGDYLLNGSINAAMTAGRKAAEAVILSLQPTY</sequence>
<dbReference type="Gene3D" id="3.50.50.60">
    <property type="entry name" value="FAD/NAD(P)-binding domain"/>
    <property type="match status" value="1"/>
</dbReference>
<accession>A0A2P8EDR4</accession>
<dbReference type="OrthoDB" id="9767561at2"/>
<evidence type="ECO:0000313" key="2">
    <source>
        <dbReference type="EMBL" id="PSL07567.1"/>
    </source>
</evidence>
<gene>
    <name evidence="2" type="ORF">CLV48_101499</name>
</gene>
<reference evidence="2 3" key="1">
    <citation type="submission" date="2018-03" db="EMBL/GenBank/DDBJ databases">
        <title>Genomic Encyclopedia of Archaeal and Bacterial Type Strains, Phase II (KMG-II): from individual species to whole genera.</title>
        <authorList>
            <person name="Goeker M."/>
        </authorList>
    </citation>
    <scope>NUCLEOTIDE SEQUENCE [LARGE SCALE GENOMIC DNA]</scope>
    <source>
        <strain evidence="2 3">DSM 28057</strain>
    </source>
</reference>
<dbReference type="Pfam" id="PF01593">
    <property type="entry name" value="Amino_oxidase"/>
    <property type="match status" value="1"/>
</dbReference>
<dbReference type="EMBL" id="PYGF01000001">
    <property type="protein sequence ID" value="PSL07567.1"/>
    <property type="molecule type" value="Genomic_DNA"/>
</dbReference>
<dbReference type="PANTHER" id="PTHR42841">
    <property type="entry name" value="AMINE OXIDASE"/>
    <property type="match status" value="1"/>
</dbReference>
<evidence type="ECO:0000259" key="1">
    <source>
        <dbReference type="Pfam" id="PF01593"/>
    </source>
</evidence>
<dbReference type="InterPro" id="IPR036188">
    <property type="entry name" value="FAD/NAD-bd_sf"/>
</dbReference>
<organism evidence="2 3">
    <name type="scientific">Cecembia rubra</name>
    <dbReference type="NCBI Taxonomy" id="1485585"/>
    <lineage>
        <taxon>Bacteria</taxon>
        <taxon>Pseudomonadati</taxon>
        <taxon>Bacteroidota</taxon>
        <taxon>Cytophagia</taxon>
        <taxon>Cytophagales</taxon>
        <taxon>Cyclobacteriaceae</taxon>
        <taxon>Cecembia</taxon>
    </lineage>
</organism>
<evidence type="ECO:0000313" key="3">
    <source>
        <dbReference type="Proteomes" id="UP000240708"/>
    </source>
</evidence>
<protein>
    <submittedName>
        <fullName evidence="2">Phytoene dehydrogenase-like protein</fullName>
    </submittedName>
</protein>
<dbReference type="GO" id="GO:0016491">
    <property type="term" value="F:oxidoreductase activity"/>
    <property type="evidence" value="ECO:0007669"/>
    <property type="project" value="InterPro"/>
</dbReference>
<dbReference type="InterPro" id="IPR002937">
    <property type="entry name" value="Amino_oxidase"/>
</dbReference>
<name>A0A2P8EDR4_9BACT</name>
<dbReference type="Proteomes" id="UP000240708">
    <property type="component" value="Unassembled WGS sequence"/>
</dbReference>
<comment type="caution">
    <text evidence="2">The sequence shown here is derived from an EMBL/GenBank/DDBJ whole genome shotgun (WGS) entry which is preliminary data.</text>
</comment>